<organism evidence="1 2">
    <name type="scientific">Linnemannia gamsii</name>
    <dbReference type="NCBI Taxonomy" id="64522"/>
    <lineage>
        <taxon>Eukaryota</taxon>
        <taxon>Fungi</taxon>
        <taxon>Fungi incertae sedis</taxon>
        <taxon>Mucoromycota</taxon>
        <taxon>Mortierellomycotina</taxon>
        <taxon>Mortierellomycetes</taxon>
        <taxon>Mortierellales</taxon>
        <taxon>Mortierellaceae</taxon>
        <taxon>Linnemannia</taxon>
    </lineage>
</organism>
<keyword evidence="2" id="KW-1185">Reference proteome</keyword>
<gene>
    <name evidence="1" type="ORF">BGZ96_004279</name>
</gene>
<dbReference type="Proteomes" id="UP001194696">
    <property type="component" value="Unassembled WGS sequence"/>
</dbReference>
<accession>A0ABQ7K7P6</accession>
<evidence type="ECO:0000313" key="2">
    <source>
        <dbReference type="Proteomes" id="UP001194696"/>
    </source>
</evidence>
<sequence>MSKWEAQGRRLYEELALLLRRRCPNLESFKRKCQPWFINERYLAGGVRDNDPTNQFLITHRHLQIVGIDRLTLQEEEVATRVMAPEYSTELSAEEIGVVEKFNRCRIQHHGVYDPLASLTRLKHLDLGYGNRYPWEYKSGDVYEGKDGEEYLYYDPPTFETLELTLESGLSKLGALKNLEMFGFECINHKIGKTELEWMAKSWPNLNLMYGLDHERLYNIERDKDNAALREYFETLRPDVQCNNDTVSSVTLNNSTKRAHGQASQNQSRPGFIQENGRTRYNLLYRRNTTFDNTGGTCLSPWVRPLTTRQIKGTASPSPFGHMSDIILDQQVPELTQEHFGQTEVLRPAFLTPTPPYTAIKGPTHYYLAQMSEEDCQTQIDFELCHDLSAIHTVVPGPLIGDLSISTSDIYRPSG</sequence>
<protein>
    <submittedName>
        <fullName evidence="1">Uncharacterized protein</fullName>
    </submittedName>
</protein>
<proteinExistence type="predicted"/>
<evidence type="ECO:0000313" key="1">
    <source>
        <dbReference type="EMBL" id="KAG0292361.1"/>
    </source>
</evidence>
<comment type="caution">
    <text evidence="1">The sequence shown here is derived from an EMBL/GenBank/DDBJ whole genome shotgun (WGS) entry which is preliminary data.</text>
</comment>
<dbReference type="EMBL" id="JAAAIM010000200">
    <property type="protein sequence ID" value="KAG0292361.1"/>
    <property type="molecule type" value="Genomic_DNA"/>
</dbReference>
<name>A0ABQ7K7P6_9FUNG</name>
<reference evidence="1 2" key="1">
    <citation type="journal article" date="2020" name="Fungal Divers.">
        <title>Resolving the Mortierellaceae phylogeny through synthesis of multi-gene phylogenetics and phylogenomics.</title>
        <authorList>
            <person name="Vandepol N."/>
            <person name="Liber J."/>
            <person name="Desiro A."/>
            <person name="Na H."/>
            <person name="Kennedy M."/>
            <person name="Barry K."/>
            <person name="Grigoriev I.V."/>
            <person name="Miller A.N."/>
            <person name="O'Donnell K."/>
            <person name="Stajich J.E."/>
            <person name="Bonito G."/>
        </authorList>
    </citation>
    <scope>NUCLEOTIDE SEQUENCE [LARGE SCALE GENOMIC DNA]</scope>
    <source>
        <strain evidence="1 2">AD045</strain>
    </source>
</reference>